<dbReference type="Proteomes" id="UP000693738">
    <property type="component" value="Unassembled WGS sequence"/>
</dbReference>
<dbReference type="EMBL" id="CAJSTJ010000077">
    <property type="protein sequence ID" value="CAG7555964.1"/>
    <property type="molecule type" value="Genomic_DNA"/>
</dbReference>
<evidence type="ECO:0000313" key="2">
    <source>
        <dbReference type="Proteomes" id="UP000693738"/>
    </source>
</evidence>
<dbReference type="AlphaFoldDB" id="A0A8J2IL28"/>
<protein>
    <submittedName>
        <fullName evidence="1">Uncharacterized protein</fullName>
    </submittedName>
</protein>
<evidence type="ECO:0000313" key="1">
    <source>
        <dbReference type="EMBL" id="CAG7555964.1"/>
    </source>
</evidence>
<name>A0A8J2IL28_FUSEQ</name>
<sequence>MPKIPLFRKKKFGRTATYKDIKEPENNSFSTDQEVVKFWNEEHSISDEDCKLNKPSLLNALKHLKEIYDTQQIPHQPKPWYPSPHVLMQSAKELRWSVTLGTKVISPLLGEFYSRRTMKTAFVLPNGQVAYPSAGMLPSKIVVEECCYHPDDPDGITVKESLEYFYFALGKLFEEQLAIATQVTSESIARTALSWVPGTPLTEQHVLGSSLEAVDGVVIFLCLFICQPHHEGSVVLVWEDDFPNKKIEDTASYQHGLWLTAIGLPDPINSKNLRSKR</sequence>
<proteinExistence type="predicted"/>
<comment type="caution">
    <text evidence="1">The sequence shown here is derived from an EMBL/GenBank/DDBJ whole genome shotgun (WGS) entry which is preliminary data.</text>
</comment>
<organism evidence="1 2">
    <name type="scientific">Fusarium equiseti</name>
    <name type="common">Fusarium scirpi</name>
    <dbReference type="NCBI Taxonomy" id="61235"/>
    <lineage>
        <taxon>Eukaryota</taxon>
        <taxon>Fungi</taxon>
        <taxon>Dikarya</taxon>
        <taxon>Ascomycota</taxon>
        <taxon>Pezizomycotina</taxon>
        <taxon>Sordariomycetes</taxon>
        <taxon>Hypocreomycetidae</taxon>
        <taxon>Hypocreales</taxon>
        <taxon>Nectriaceae</taxon>
        <taxon>Fusarium</taxon>
        <taxon>Fusarium incarnatum-equiseti species complex</taxon>
    </lineage>
</organism>
<accession>A0A8J2IL28</accession>
<gene>
    <name evidence="1" type="ORF">FEQUK3_LOCUS1673</name>
</gene>
<reference evidence="1" key="1">
    <citation type="submission" date="2021-05" db="EMBL/GenBank/DDBJ databases">
        <authorList>
            <person name="Khan N."/>
        </authorList>
    </citation>
    <scope>NUCLEOTIDE SEQUENCE</scope>
</reference>